<comment type="similarity">
    <text evidence="4">Belongs to the DASH complex DAD1 family.</text>
</comment>
<evidence type="ECO:0000256" key="3">
    <source>
        <dbReference type="ARBA" id="ARBA00004629"/>
    </source>
</evidence>
<evidence type="ECO:0000256" key="8">
    <source>
        <dbReference type="ARBA" id="ARBA00022618"/>
    </source>
</evidence>
<evidence type="ECO:0000256" key="16">
    <source>
        <dbReference type="ARBA" id="ARBA00030566"/>
    </source>
</evidence>
<keyword evidence="7" id="KW-0963">Cytoplasm</keyword>
<name>A0A061H4E0_9BASI</name>
<reference evidence="18 19" key="1">
    <citation type="journal article" date="2013" name="Plant Cell">
        <title>The transition from a phytopathogenic smut ancestor to an anamorphic biocontrol agent deciphered by comparative whole-genome analysis.</title>
        <authorList>
            <person name="Lefebvre F."/>
            <person name="Joly D.L."/>
            <person name="Labbe C."/>
            <person name="Teichmann B."/>
            <person name="Linning R."/>
            <person name="Belzile F."/>
            <person name="Bakkeren G."/>
            <person name="Belanger R.R."/>
        </authorList>
    </citation>
    <scope>NUCLEOTIDE SEQUENCE [LARGE SCALE GENOMIC DNA]</scope>
    <source>
        <strain evidence="18 19">PF-1</strain>
    </source>
</reference>
<evidence type="ECO:0000256" key="11">
    <source>
        <dbReference type="ARBA" id="ARBA00022838"/>
    </source>
</evidence>
<dbReference type="PANTHER" id="PTHR28025:SF1">
    <property type="entry name" value="DASH COMPLEX SUBUNIT DAD1"/>
    <property type="match status" value="1"/>
</dbReference>
<evidence type="ECO:0000256" key="4">
    <source>
        <dbReference type="ARBA" id="ARBA00010146"/>
    </source>
</evidence>
<organism evidence="18 19">
    <name type="scientific">Pseudozyma flocculosa PF-1</name>
    <dbReference type="NCBI Taxonomy" id="1277687"/>
    <lineage>
        <taxon>Eukaryota</taxon>
        <taxon>Fungi</taxon>
        <taxon>Dikarya</taxon>
        <taxon>Basidiomycota</taxon>
        <taxon>Ustilaginomycotina</taxon>
        <taxon>Ustilaginomycetes</taxon>
        <taxon>Ustilaginales</taxon>
        <taxon>Ustilaginaceae</taxon>
        <taxon>Pseudozyma</taxon>
    </lineage>
</organism>
<dbReference type="EMBL" id="KE361640">
    <property type="protein sequence ID" value="EPQ27284.1"/>
    <property type="molecule type" value="Genomic_DNA"/>
</dbReference>
<evidence type="ECO:0000256" key="14">
    <source>
        <dbReference type="ARBA" id="ARBA00023306"/>
    </source>
</evidence>
<accession>A0A061H4E0</accession>
<dbReference type="GO" id="GO:0051010">
    <property type="term" value="F:microtubule plus-end binding"/>
    <property type="evidence" value="ECO:0007669"/>
    <property type="project" value="TreeGrafter"/>
</dbReference>
<keyword evidence="14" id="KW-0131">Cell cycle</keyword>
<proteinExistence type="inferred from homology"/>
<keyword evidence="12" id="KW-0206">Cytoskeleton</keyword>
<dbReference type="InterPro" id="IPR013958">
    <property type="entry name" value="DASH_Dad1"/>
</dbReference>
<gene>
    <name evidence="18" type="ORF">PFL1_05207</name>
</gene>
<sequence>MDTTTPSRHSVGYPATTPSEPITSTVDTSALRHGTVFEKERERLITDIAQGIESLMSSSNALNRKLEESISVGKEFEPIAGLWGRFSELMTAVGIPDPYADRYQQQQRPASSKQQQQQQQQQGKTGATQTEEEDRDAQARSLRRSTNEDKRGGTLSASTIEHTLPPGVAPGGGTIYE</sequence>
<dbReference type="AlphaFoldDB" id="A0A061H4E0"/>
<feature type="region of interest" description="Disordered" evidence="17">
    <location>
        <begin position="100"/>
        <end position="177"/>
    </location>
</feature>
<feature type="compositionally biased region" description="Polar residues" evidence="17">
    <location>
        <begin position="16"/>
        <end position="26"/>
    </location>
</feature>
<keyword evidence="13" id="KW-0539">Nucleus</keyword>
<evidence type="ECO:0000256" key="5">
    <source>
        <dbReference type="ARBA" id="ARBA00020261"/>
    </source>
</evidence>
<dbReference type="GO" id="GO:0044732">
    <property type="term" value="C:mitotic spindle pole body"/>
    <property type="evidence" value="ECO:0007669"/>
    <property type="project" value="TreeGrafter"/>
</dbReference>
<dbReference type="HOGENOM" id="CLU_130001_0_0_1"/>
<keyword evidence="11" id="KW-0995">Kinetochore</keyword>
<dbReference type="GeneID" id="19319304"/>
<evidence type="ECO:0000256" key="1">
    <source>
        <dbReference type="ARBA" id="ARBA00004123"/>
    </source>
</evidence>
<keyword evidence="6" id="KW-0158">Chromosome</keyword>
<dbReference type="OrthoDB" id="5566853at2759"/>
<evidence type="ECO:0000256" key="6">
    <source>
        <dbReference type="ARBA" id="ARBA00022454"/>
    </source>
</evidence>
<evidence type="ECO:0000256" key="13">
    <source>
        <dbReference type="ARBA" id="ARBA00023242"/>
    </source>
</evidence>
<feature type="region of interest" description="Disordered" evidence="17">
    <location>
        <begin position="1"/>
        <end position="26"/>
    </location>
</feature>
<evidence type="ECO:0000313" key="19">
    <source>
        <dbReference type="Proteomes" id="UP000053664"/>
    </source>
</evidence>
<dbReference type="Pfam" id="PF08649">
    <property type="entry name" value="DASH_Dad1"/>
    <property type="match status" value="1"/>
</dbReference>
<dbReference type="GO" id="GO:0005876">
    <property type="term" value="C:spindle microtubule"/>
    <property type="evidence" value="ECO:0007669"/>
    <property type="project" value="TreeGrafter"/>
</dbReference>
<evidence type="ECO:0000256" key="15">
    <source>
        <dbReference type="ARBA" id="ARBA00023328"/>
    </source>
</evidence>
<feature type="compositionally biased region" description="Low complexity" evidence="17">
    <location>
        <begin position="104"/>
        <end position="129"/>
    </location>
</feature>
<evidence type="ECO:0000256" key="9">
    <source>
        <dbReference type="ARBA" id="ARBA00022701"/>
    </source>
</evidence>
<dbReference type="GO" id="GO:0072686">
    <property type="term" value="C:mitotic spindle"/>
    <property type="evidence" value="ECO:0007669"/>
    <property type="project" value="InterPro"/>
</dbReference>
<dbReference type="eggNOG" id="ENOG502SBWQ">
    <property type="taxonomic scope" value="Eukaryota"/>
</dbReference>
<dbReference type="Proteomes" id="UP000053664">
    <property type="component" value="Unassembled WGS sequence"/>
</dbReference>
<evidence type="ECO:0000256" key="10">
    <source>
        <dbReference type="ARBA" id="ARBA00022776"/>
    </source>
</evidence>
<evidence type="ECO:0000313" key="18">
    <source>
        <dbReference type="EMBL" id="EPQ27284.1"/>
    </source>
</evidence>
<dbReference type="PANTHER" id="PTHR28025">
    <property type="entry name" value="DASH COMPLEX SUBUNIT DAD1"/>
    <property type="match status" value="1"/>
</dbReference>
<keyword evidence="9" id="KW-0493">Microtubule</keyword>
<protein>
    <recommendedName>
        <fullName evidence="5">DASH complex subunit DAD1</fullName>
    </recommendedName>
    <alternativeName>
        <fullName evidence="16">Outer kinetochore protein DAD1</fullName>
    </alternativeName>
</protein>
<comment type="subcellular location">
    <subcellularLocation>
        <location evidence="3">Chromosome</location>
        <location evidence="3">Centromere</location>
        <location evidence="3">Kinetochore</location>
    </subcellularLocation>
    <subcellularLocation>
        <location evidence="2">Cytoplasm</location>
        <location evidence="2">Cytoskeleton</location>
        <location evidence="2">Spindle</location>
    </subcellularLocation>
    <subcellularLocation>
        <location evidence="1">Nucleus</location>
    </subcellularLocation>
</comment>
<evidence type="ECO:0000256" key="17">
    <source>
        <dbReference type="SAM" id="MobiDB-lite"/>
    </source>
</evidence>
<dbReference type="GO" id="GO:0042729">
    <property type="term" value="C:DASH complex"/>
    <property type="evidence" value="ECO:0007669"/>
    <property type="project" value="InterPro"/>
</dbReference>
<dbReference type="GO" id="GO:0051301">
    <property type="term" value="P:cell division"/>
    <property type="evidence" value="ECO:0007669"/>
    <property type="project" value="UniProtKB-KW"/>
</dbReference>
<keyword evidence="10" id="KW-0498">Mitosis</keyword>
<evidence type="ECO:0000256" key="7">
    <source>
        <dbReference type="ARBA" id="ARBA00022490"/>
    </source>
</evidence>
<dbReference type="KEGG" id="pfp:PFL1_05207"/>
<keyword evidence="8" id="KW-0132">Cell division</keyword>
<keyword evidence="15" id="KW-0137">Centromere</keyword>
<evidence type="ECO:0000256" key="2">
    <source>
        <dbReference type="ARBA" id="ARBA00004186"/>
    </source>
</evidence>
<dbReference type="RefSeq" id="XP_007880927.1">
    <property type="nucleotide sequence ID" value="XM_007882736.1"/>
</dbReference>
<evidence type="ECO:0000256" key="12">
    <source>
        <dbReference type="ARBA" id="ARBA00023212"/>
    </source>
</evidence>